<keyword evidence="4" id="KW-0285">Flavoprotein</keyword>
<dbReference type="RefSeq" id="WP_307159870.1">
    <property type="nucleotide sequence ID" value="NZ_JAUSWH010000018.1"/>
</dbReference>
<dbReference type="EC" id="1.13.12.-" evidence="8"/>
<protein>
    <submittedName>
        <fullName evidence="8">L-ornithine N5-oxygenase</fullName>
        <ecNumber evidence="8">1.13.12.-</ecNumber>
    </submittedName>
</protein>
<keyword evidence="5" id="KW-0274">FAD</keyword>
<dbReference type="InterPro" id="IPR036188">
    <property type="entry name" value="FAD/NAD-bd_sf"/>
</dbReference>
<reference evidence="8 9" key="1">
    <citation type="submission" date="2023-07" db="EMBL/GenBank/DDBJ databases">
        <title>Genomic Encyclopedia of Type Strains, Phase IV (KMG-IV): sequencing the most valuable type-strain genomes for metagenomic binning, comparative biology and taxonomic classification.</title>
        <authorList>
            <person name="Goeker M."/>
        </authorList>
    </citation>
    <scope>NUCLEOTIDE SEQUENCE [LARGE SCALE GENOMIC DNA]</scope>
    <source>
        <strain evidence="8 9">DSM 100301</strain>
    </source>
</reference>
<evidence type="ECO:0000256" key="6">
    <source>
        <dbReference type="ARBA" id="ARBA00022857"/>
    </source>
</evidence>
<evidence type="ECO:0000256" key="3">
    <source>
        <dbReference type="ARBA" id="ARBA00007588"/>
    </source>
</evidence>
<organism evidence="8 9">
    <name type="scientific">Rhizobium paknamense</name>
    <dbReference type="NCBI Taxonomy" id="1206817"/>
    <lineage>
        <taxon>Bacteria</taxon>
        <taxon>Pseudomonadati</taxon>
        <taxon>Pseudomonadota</taxon>
        <taxon>Alphaproteobacteria</taxon>
        <taxon>Hyphomicrobiales</taxon>
        <taxon>Rhizobiaceae</taxon>
        <taxon>Rhizobium/Agrobacterium group</taxon>
        <taxon>Rhizobium</taxon>
    </lineage>
</organism>
<evidence type="ECO:0000256" key="2">
    <source>
        <dbReference type="ARBA" id="ARBA00004924"/>
    </source>
</evidence>
<comment type="similarity">
    <text evidence="3">Belongs to the lysine N(6)-hydroxylase/L-ornithine N(5)-oxygenase family.</text>
</comment>
<keyword evidence="6" id="KW-0521">NADP</keyword>
<keyword evidence="9" id="KW-1185">Reference proteome</keyword>
<dbReference type="Gene3D" id="3.50.50.60">
    <property type="entry name" value="FAD/NAD(P)-binding domain"/>
    <property type="match status" value="1"/>
</dbReference>
<evidence type="ECO:0000256" key="4">
    <source>
        <dbReference type="ARBA" id="ARBA00022630"/>
    </source>
</evidence>
<comment type="pathway">
    <text evidence="2">Siderophore biosynthesis.</text>
</comment>
<dbReference type="GO" id="GO:0016491">
    <property type="term" value="F:oxidoreductase activity"/>
    <property type="evidence" value="ECO:0007669"/>
    <property type="project" value="UniProtKB-KW"/>
</dbReference>
<dbReference type="InterPro" id="IPR025700">
    <property type="entry name" value="Lys/Orn_oxygenase"/>
</dbReference>
<evidence type="ECO:0000313" key="8">
    <source>
        <dbReference type="EMBL" id="MDQ0457769.1"/>
    </source>
</evidence>
<evidence type="ECO:0000256" key="7">
    <source>
        <dbReference type="ARBA" id="ARBA00023002"/>
    </source>
</evidence>
<keyword evidence="7 8" id="KW-0560">Oxidoreductase</keyword>
<gene>
    <name evidence="8" type="ORF">QO005_004127</name>
</gene>
<evidence type="ECO:0000256" key="1">
    <source>
        <dbReference type="ARBA" id="ARBA00001974"/>
    </source>
</evidence>
<dbReference type="SUPFAM" id="SSF51905">
    <property type="entry name" value="FAD/NAD(P)-binding domain"/>
    <property type="match status" value="2"/>
</dbReference>
<dbReference type="PANTHER" id="PTHR42802:SF1">
    <property type="entry name" value="L-ORNITHINE N(5)-MONOOXYGENASE"/>
    <property type="match status" value="1"/>
</dbReference>
<accession>A0ABU0IHQ5</accession>
<evidence type="ECO:0000256" key="5">
    <source>
        <dbReference type="ARBA" id="ARBA00022827"/>
    </source>
</evidence>
<dbReference type="Pfam" id="PF13434">
    <property type="entry name" value="Lys_Orn_oxgnase"/>
    <property type="match status" value="1"/>
</dbReference>
<comment type="caution">
    <text evidence="8">The sequence shown here is derived from an EMBL/GenBank/DDBJ whole genome shotgun (WGS) entry which is preliminary data.</text>
</comment>
<name>A0ABU0IHQ5_9HYPH</name>
<dbReference type="Proteomes" id="UP001235269">
    <property type="component" value="Unassembled WGS sequence"/>
</dbReference>
<proteinExistence type="inferred from homology"/>
<dbReference type="PANTHER" id="PTHR42802">
    <property type="entry name" value="MONOOXYGENASE"/>
    <property type="match status" value="1"/>
</dbReference>
<comment type="cofactor">
    <cofactor evidence="1">
        <name>FAD</name>
        <dbReference type="ChEBI" id="CHEBI:57692"/>
    </cofactor>
</comment>
<dbReference type="EMBL" id="JAUSWH010000018">
    <property type="protein sequence ID" value="MDQ0457769.1"/>
    <property type="molecule type" value="Genomic_DNA"/>
</dbReference>
<evidence type="ECO:0000313" key="9">
    <source>
        <dbReference type="Proteomes" id="UP001235269"/>
    </source>
</evidence>
<sequence>MSTTPQGRRGDRASSQEMGEQGLLDVLGIGFGPANLGLAIAMEERNQQLPPTDRLSARFLEAKASFGWHNGMLLPNTTMQISFLKDLVSLRSPTSSYSFLNYLHERQRLSDFINLKTFFPSRAEFYDYLLWAANRVDAAVSYGVQARQIDWNGRNFVVTASNGAEEQVFQARNVVLGMGYQPVLPEGIKVSARIFHNQKLLSNLSQVPARQNKSFLVVGAGQSAAEVVAYLHETYPDAEVHSSLRRFGYSPSDDTPFVNRIFDPASVDEFYSAPADLKERLLAYHWPTNYAAVDADLIEDLYRREYNETLTGQRRLHVHRTTEIEEIEDGADGVRVVLRDLGNRHRKALTVDAVVFATGFKPFDIGSLFGPGLESRGGFENGQPLVNRDYSLDLQHVSGGFFLNGSVEHSHGLTSTLLSNIAIRAAEILQAVTDARDIESSQPRKLTA</sequence>